<accession>A0ABU0GT85</accession>
<evidence type="ECO:0000313" key="1">
    <source>
        <dbReference type="EMBL" id="MDQ0428169.1"/>
    </source>
</evidence>
<name>A0ABU0GT85_9BACL</name>
<reference evidence="1 2" key="1">
    <citation type="submission" date="2023-07" db="EMBL/GenBank/DDBJ databases">
        <title>Genomic Encyclopedia of Type Strains, Phase IV (KMG-IV): sequencing the most valuable type-strain genomes for metagenomic binning, comparative biology and taxonomic classification.</title>
        <authorList>
            <person name="Goeker M."/>
        </authorList>
    </citation>
    <scope>NUCLEOTIDE SEQUENCE [LARGE SCALE GENOMIC DNA]</scope>
    <source>
        <strain evidence="1 2">DSM 16419</strain>
    </source>
</reference>
<organism evidence="1 2">
    <name type="scientific">Planomicrobium stackebrandtii</name>
    <dbReference type="NCBI Taxonomy" id="253160"/>
    <lineage>
        <taxon>Bacteria</taxon>
        <taxon>Bacillati</taxon>
        <taxon>Bacillota</taxon>
        <taxon>Bacilli</taxon>
        <taxon>Bacillales</taxon>
        <taxon>Caryophanaceae</taxon>
        <taxon>Planomicrobium</taxon>
    </lineage>
</organism>
<gene>
    <name evidence="1" type="ORF">QOZ98_000995</name>
</gene>
<keyword evidence="2" id="KW-1185">Reference proteome</keyword>
<proteinExistence type="predicted"/>
<comment type="caution">
    <text evidence="1">The sequence shown here is derived from an EMBL/GenBank/DDBJ whole genome shotgun (WGS) entry which is preliminary data.</text>
</comment>
<dbReference type="Proteomes" id="UP001241988">
    <property type="component" value="Unassembled WGS sequence"/>
</dbReference>
<dbReference type="EMBL" id="JAUSWB010000002">
    <property type="protein sequence ID" value="MDQ0428169.1"/>
    <property type="molecule type" value="Genomic_DNA"/>
</dbReference>
<protein>
    <submittedName>
        <fullName evidence="1">Ferric iron reductase protein FhuF</fullName>
    </submittedName>
</protein>
<sequence>MDKLDLFQVQLQTNPNGFMTLSESMGSRSDELIAKVLEESGAPTETVASSIFMRRFGFFISAQLYLLANGQMWAGPMSEVYLTEAEYGIAFEMDGKWLRPRQEGDLEMVLKDYALPVVETFRKIGPISRLNLWENIWGYVIWMYGMESSVQAEQDVRDLLSDSFWQPEMRKSHFKQFLGVHSLAQSKAEYKRVTCCLYKELPETDKCSYCPLRK</sequence>
<evidence type="ECO:0000313" key="2">
    <source>
        <dbReference type="Proteomes" id="UP001241988"/>
    </source>
</evidence>
<dbReference type="RefSeq" id="WP_308786377.1">
    <property type="nucleotide sequence ID" value="NZ_JAUSWB010000002.1"/>
</dbReference>